<dbReference type="SUPFAM" id="SSF56784">
    <property type="entry name" value="HAD-like"/>
    <property type="match status" value="1"/>
</dbReference>
<dbReference type="CDD" id="cd16423">
    <property type="entry name" value="HAD_BPGM-like"/>
    <property type="match status" value="1"/>
</dbReference>
<evidence type="ECO:0000256" key="8">
    <source>
        <dbReference type="ARBA" id="ARBA00023277"/>
    </source>
</evidence>
<evidence type="ECO:0000256" key="2">
    <source>
        <dbReference type="ARBA" id="ARBA00006171"/>
    </source>
</evidence>
<keyword evidence="6" id="KW-0460">Magnesium</keyword>
<evidence type="ECO:0000256" key="6">
    <source>
        <dbReference type="ARBA" id="ARBA00022842"/>
    </source>
</evidence>
<keyword evidence="7" id="KW-0413">Isomerase</keyword>
<dbReference type="InterPro" id="IPR036412">
    <property type="entry name" value="HAD-like_sf"/>
</dbReference>
<evidence type="ECO:0000256" key="10">
    <source>
        <dbReference type="ARBA" id="ARBA00044968"/>
    </source>
</evidence>
<dbReference type="NCBIfam" id="TIGR01549">
    <property type="entry name" value="HAD-SF-IA-v1"/>
    <property type="match status" value="1"/>
</dbReference>
<dbReference type="InterPro" id="IPR010976">
    <property type="entry name" value="B-phosphoglucomutase_hydrolase"/>
</dbReference>
<dbReference type="EC" id="5.4.2.6" evidence="10"/>
<dbReference type="NCBIfam" id="TIGR01509">
    <property type="entry name" value="HAD-SF-IA-v3"/>
    <property type="match status" value="1"/>
</dbReference>
<sequence length="214" mass="23599">MKAFLFDMDGVLVDTQQIHTLALKKIFEEYGIEISMEELASFAGTKRGTAFLKAAEERGVSLPIEEMCDAKDRLFDAMIEKTDLKPIQGIPELLEQLKRDGVLTAIASSSSRDFISLVVDRTGIRQYFDAFISGQELPESKPNPAIYLLAAQTLGVEPSECIVLEDAHLGVEAAKRAGMRCIGYRNPNSGAQDLSKADVVVDRMEKIIRMIGTL</sequence>
<dbReference type="InterPro" id="IPR051600">
    <property type="entry name" value="Beta-PGM-like"/>
</dbReference>
<evidence type="ECO:0000256" key="3">
    <source>
        <dbReference type="ARBA" id="ARBA00022553"/>
    </source>
</evidence>
<keyword evidence="8" id="KW-0119">Carbohydrate metabolism</keyword>
<name>A0A1M4SYS9_9FIRM</name>
<dbReference type="InterPro" id="IPR023214">
    <property type="entry name" value="HAD_sf"/>
</dbReference>
<dbReference type="OrthoDB" id="9797743at2"/>
<evidence type="ECO:0000256" key="4">
    <source>
        <dbReference type="ARBA" id="ARBA00022723"/>
    </source>
</evidence>
<dbReference type="PRINTS" id="PR00413">
    <property type="entry name" value="HADHALOGNASE"/>
</dbReference>
<dbReference type="PANTHER" id="PTHR46193:SF18">
    <property type="entry name" value="HEXITOL PHOSPHATASE B"/>
    <property type="match status" value="1"/>
</dbReference>
<gene>
    <name evidence="12" type="ORF">SAMN02745190_00299</name>
</gene>
<dbReference type="AlphaFoldDB" id="A0A1M4SYS9"/>
<dbReference type="Gene3D" id="3.40.50.1000">
    <property type="entry name" value="HAD superfamily/HAD-like"/>
    <property type="match status" value="1"/>
</dbReference>
<evidence type="ECO:0000256" key="1">
    <source>
        <dbReference type="ARBA" id="ARBA00001946"/>
    </source>
</evidence>
<keyword evidence="13" id="KW-1185">Reference proteome</keyword>
<reference evidence="12 13" key="1">
    <citation type="submission" date="2016-11" db="EMBL/GenBank/DDBJ databases">
        <authorList>
            <person name="Jaros S."/>
            <person name="Januszkiewicz K."/>
            <person name="Wedrychowicz H."/>
        </authorList>
    </citation>
    <scope>NUCLEOTIDE SEQUENCE [LARGE SCALE GENOMIC DNA]</scope>
    <source>
        <strain evidence="12 13">DSM 10502</strain>
    </source>
</reference>
<accession>A0A1M4SYS9</accession>
<comment type="catalytic activity">
    <reaction evidence="9">
        <text>beta-D-glucose 1-phosphate = beta-D-glucose 6-phosphate</text>
        <dbReference type="Rhea" id="RHEA:20113"/>
        <dbReference type="ChEBI" id="CHEBI:57684"/>
        <dbReference type="ChEBI" id="CHEBI:58247"/>
        <dbReference type="EC" id="5.4.2.6"/>
    </reaction>
</comment>
<dbReference type="GO" id="GO:0046872">
    <property type="term" value="F:metal ion binding"/>
    <property type="evidence" value="ECO:0007669"/>
    <property type="project" value="UniProtKB-KW"/>
</dbReference>
<keyword evidence="3" id="KW-0597">Phosphoprotein</keyword>
<keyword evidence="5" id="KW-0378">Hydrolase</keyword>
<dbReference type="GO" id="GO:0016787">
    <property type="term" value="F:hydrolase activity"/>
    <property type="evidence" value="ECO:0007669"/>
    <property type="project" value="UniProtKB-KW"/>
</dbReference>
<dbReference type="SFLD" id="SFLDG01135">
    <property type="entry name" value="C1.5.6:_HAD__Beta-PGM__Phospha"/>
    <property type="match status" value="1"/>
</dbReference>
<dbReference type="Proteomes" id="UP000184404">
    <property type="component" value="Unassembled WGS sequence"/>
</dbReference>
<organism evidence="12 13">
    <name type="scientific">Schwartzia succinivorans DSM 10502</name>
    <dbReference type="NCBI Taxonomy" id="1123243"/>
    <lineage>
        <taxon>Bacteria</taxon>
        <taxon>Bacillati</taxon>
        <taxon>Bacillota</taxon>
        <taxon>Negativicutes</taxon>
        <taxon>Selenomonadales</taxon>
        <taxon>Selenomonadaceae</taxon>
        <taxon>Schwartzia</taxon>
    </lineage>
</organism>
<dbReference type="FunFam" id="3.40.50.1000:FF:000036">
    <property type="entry name" value="HAD family hydrolase"/>
    <property type="match status" value="1"/>
</dbReference>
<dbReference type="Gene3D" id="1.10.150.240">
    <property type="entry name" value="Putative phosphatase, domain 2"/>
    <property type="match status" value="1"/>
</dbReference>
<dbReference type="EMBL" id="FQUG01000002">
    <property type="protein sequence ID" value="SHE37314.1"/>
    <property type="molecule type" value="Genomic_DNA"/>
</dbReference>
<dbReference type="RefSeq" id="WP_072934408.1">
    <property type="nucleotide sequence ID" value="NZ_FQUG01000002.1"/>
</dbReference>
<dbReference type="NCBIfam" id="TIGR02009">
    <property type="entry name" value="PGMB-YQAB-SF"/>
    <property type="match status" value="1"/>
</dbReference>
<dbReference type="SFLD" id="SFLDG01129">
    <property type="entry name" value="C1.5:_HAD__Beta-PGM__Phosphata"/>
    <property type="match status" value="1"/>
</dbReference>
<evidence type="ECO:0000256" key="5">
    <source>
        <dbReference type="ARBA" id="ARBA00022801"/>
    </source>
</evidence>
<comment type="cofactor">
    <cofactor evidence="1">
        <name>Mg(2+)</name>
        <dbReference type="ChEBI" id="CHEBI:18420"/>
    </cofactor>
</comment>
<dbReference type="Pfam" id="PF13419">
    <property type="entry name" value="HAD_2"/>
    <property type="match status" value="1"/>
</dbReference>
<evidence type="ECO:0000313" key="12">
    <source>
        <dbReference type="EMBL" id="SHE37314.1"/>
    </source>
</evidence>
<protein>
    <recommendedName>
        <fullName evidence="11">Beta-phosphoglucomutase</fullName>
        <ecNumber evidence="10">5.4.2.6</ecNumber>
    </recommendedName>
</protein>
<evidence type="ECO:0000313" key="13">
    <source>
        <dbReference type="Proteomes" id="UP000184404"/>
    </source>
</evidence>
<dbReference type="SFLD" id="SFLDS00003">
    <property type="entry name" value="Haloacid_Dehalogenase"/>
    <property type="match status" value="1"/>
</dbReference>
<dbReference type="InterPro" id="IPR041492">
    <property type="entry name" value="HAD_2"/>
</dbReference>
<dbReference type="InterPro" id="IPR023198">
    <property type="entry name" value="PGP-like_dom2"/>
</dbReference>
<evidence type="ECO:0000256" key="7">
    <source>
        <dbReference type="ARBA" id="ARBA00023235"/>
    </source>
</evidence>
<dbReference type="InterPro" id="IPR006439">
    <property type="entry name" value="HAD-SF_hydro_IA"/>
</dbReference>
<keyword evidence="4" id="KW-0479">Metal-binding</keyword>
<comment type="similarity">
    <text evidence="2">Belongs to the HAD-like hydrolase superfamily. CbbY/CbbZ/Gph/YieH family.</text>
</comment>
<dbReference type="GO" id="GO:0008801">
    <property type="term" value="F:beta-phosphoglucomutase activity"/>
    <property type="evidence" value="ECO:0007669"/>
    <property type="project" value="UniProtKB-EC"/>
</dbReference>
<proteinExistence type="inferred from homology"/>
<evidence type="ECO:0000256" key="11">
    <source>
        <dbReference type="ARBA" id="ARBA00044991"/>
    </source>
</evidence>
<dbReference type="PANTHER" id="PTHR46193">
    <property type="entry name" value="6-PHOSPHOGLUCONATE PHOSPHATASE"/>
    <property type="match status" value="1"/>
</dbReference>
<dbReference type="STRING" id="1123243.SAMN02745190_00299"/>
<evidence type="ECO:0000256" key="9">
    <source>
        <dbReference type="ARBA" id="ARBA00044926"/>
    </source>
</evidence>